<name>A0A0C3QUZ2_9AGAM</name>
<feature type="compositionally biased region" description="Basic and acidic residues" evidence="1">
    <location>
        <begin position="674"/>
        <end position="687"/>
    </location>
</feature>
<feature type="compositionally biased region" description="Pro residues" evidence="1">
    <location>
        <begin position="948"/>
        <end position="957"/>
    </location>
</feature>
<reference evidence="2 3" key="1">
    <citation type="submission" date="2014-04" db="EMBL/GenBank/DDBJ databases">
        <authorList>
            <consortium name="DOE Joint Genome Institute"/>
            <person name="Kuo A."/>
            <person name="Girlanda M."/>
            <person name="Perotto S."/>
            <person name="Kohler A."/>
            <person name="Nagy L.G."/>
            <person name="Floudas D."/>
            <person name="Copeland A."/>
            <person name="Barry K.W."/>
            <person name="Cichocki N."/>
            <person name="Veneault-Fourrey C."/>
            <person name="LaButti K."/>
            <person name="Lindquist E.A."/>
            <person name="Lipzen A."/>
            <person name="Lundell T."/>
            <person name="Morin E."/>
            <person name="Murat C."/>
            <person name="Sun H."/>
            <person name="Tunlid A."/>
            <person name="Henrissat B."/>
            <person name="Grigoriev I.V."/>
            <person name="Hibbett D.S."/>
            <person name="Martin F."/>
            <person name="Nordberg H.P."/>
            <person name="Cantor M.N."/>
            <person name="Hua S.X."/>
        </authorList>
    </citation>
    <scope>NUCLEOTIDE SEQUENCE [LARGE SCALE GENOMIC DNA]</scope>
    <source>
        <strain evidence="2 3">MUT 4182</strain>
    </source>
</reference>
<feature type="compositionally biased region" description="Polar residues" evidence="1">
    <location>
        <begin position="572"/>
        <end position="586"/>
    </location>
</feature>
<protein>
    <submittedName>
        <fullName evidence="2">Glycosyltransferase family 8 protein</fullName>
    </submittedName>
</protein>
<dbReference type="OrthoDB" id="2014201at2759"/>
<dbReference type="InterPro" id="IPR050587">
    <property type="entry name" value="GNT1/Glycosyltrans_8"/>
</dbReference>
<feature type="compositionally biased region" description="Basic and acidic residues" evidence="1">
    <location>
        <begin position="1093"/>
        <end position="1107"/>
    </location>
</feature>
<dbReference type="HOGENOM" id="CLU_003372_0_0_1"/>
<feature type="compositionally biased region" description="Polar residues" evidence="1">
    <location>
        <begin position="596"/>
        <end position="616"/>
    </location>
</feature>
<feature type="compositionally biased region" description="Basic and acidic residues" evidence="1">
    <location>
        <begin position="1030"/>
        <end position="1043"/>
    </location>
</feature>
<dbReference type="Gene3D" id="3.90.550.10">
    <property type="entry name" value="Spore Coat Polysaccharide Biosynthesis Protein SpsA, Chain A"/>
    <property type="match status" value="1"/>
</dbReference>
<feature type="compositionally biased region" description="Polar residues" evidence="1">
    <location>
        <begin position="1193"/>
        <end position="1213"/>
    </location>
</feature>
<feature type="compositionally biased region" description="Gly residues" evidence="1">
    <location>
        <begin position="348"/>
        <end position="368"/>
    </location>
</feature>
<dbReference type="SUPFAM" id="SSF53448">
    <property type="entry name" value="Nucleotide-diphospho-sugar transferases"/>
    <property type="match status" value="1"/>
</dbReference>
<keyword evidence="3" id="KW-1185">Reference proteome</keyword>
<feature type="region of interest" description="Disordered" evidence="1">
    <location>
        <begin position="332"/>
        <end position="374"/>
    </location>
</feature>
<dbReference type="PANTHER" id="PTHR11183">
    <property type="entry name" value="GLYCOGENIN SUBFAMILY MEMBER"/>
    <property type="match status" value="1"/>
</dbReference>
<feature type="compositionally biased region" description="Low complexity" evidence="1">
    <location>
        <begin position="237"/>
        <end position="256"/>
    </location>
</feature>
<dbReference type="InterPro" id="IPR002495">
    <property type="entry name" value="Glyco_trans_8"/>
</dbReference>
<feature type="compositionally biased region" description="Low complexity" evidence="1">
    <location>
        <begin position="929"/>
        <end position="947"/>
    </location>
</feature>
<dbReference type="EMBL" id="KN822949">
    <property type="protein sequence ID" value="KIO33306.1"/>
    <property type="molecule type" value="Genomic_DNA"/>
</dbReference>
<feature type="compositionally biased region" description="Basic and acidic residues" evidence="1">
    <location>
        <begin position="919"/>
        <end position="928"/>
    </location>
</feature>
<feature type="compositionally biased region" description="Polar residues" evidence="1">
    <location>
        <begin position="1109"/>
        <end position="1130"/>
    </location>
</feature>
<proteinExistence type="predicted"/>
<feature type="compositionally biased region" description="Basic residues" evidence="1">
    <location>
        <begin position="617"/>
        <end position="642"/>
    </location>
</feature>
<accession>A0A0C3QUZ2</accession>
<feature type="region of interest" description="Disordered" evidence="1">
    <location>
        <begin position="500"/>
        <end position="859"/>
    </location>
</feature>
<reference evidence="3" key="2">
    <citation type="submission" date="2015-01" db="EMBL/GenBank/DDBJ databases">
        <title>Evolutionary Origins and Diversification of the Mycorrhizal Mutualists.</title>
        <authorList>
            <consortium name="DOE Joint Genome Institute"/>
            <consortium name="Mycorrhizal Genomics Consortium"/>
            <person name="Kohler A."/>
            <person name="Kuo A."/>
            <person name="Nagy L.G."/>
            <person name="Floudas D."/>
            <person name="Copeland A."/>
            <person name="Barry K.W."/>
            <person name="Cichocki N."/>
            <person name="Veneault-Fourrey C."/>
            <person name="LaButti K."/>
            <person name="Lindquist E.A."/>
            <person name="Lipzen A."/>
            <person name="Lundell T."/>
            <person name="Morin E."/>
            <person name="Murat C."/>
            <person name="Riley R."/>
            <person name="Ohm R."/>
            <person name="Sun H."/>
            <person name="Tunlid A."/>
            <person name="Henrissat B."/>
            <person name="Grigoriev I.V."/>
            <person name="Hibbett D.S."/>
            <person name="Martin F."/>
        </authorList>
    </citation>
    <scope>NUCLEOTIDE SEQUENCE [LARGE SCALE GENOMIC DNA]</scope>
    <source>
        <strain evidence="3">MUT 4182</strain>
    </source>
</reference>
<evidence type="ECO:0000313" key="2">
    <source>
        <dbReference type="EMBL" id="KIO33306.1"/>
    </source>
</evidence>
<feature type="compositionally biased region" description="Basic and acidic residues" evidence="1">
    <location>
        <begin position="831"/>
        <end position="845"/>
    </location>
</feature>
<dbReference type="CDD" id="cd02537">
    <property type="entry name" value="GT8_Glycogenin"/>
    <property type="match status" value="1"/>
</dbReference>
<dbReference type="GO" id="GO:0016757">
    <property type="term" value="F:glycosyltransferase activity"/>
    <property type="evidence" value="ECO:0007669"/>
    <property type="project" value="InterPro"/>
</dbReference>
<evidence type="ECO:0000256" key="1">
    <source>
        <dbReference type="SAM" id="MobiDB-lite"/>
    </source>
</evidence>
<sequence length="1273" mass="139598">MASSPSYAFVTLLTSDSYLPGALTLVAALRDVHADAPNPPHPPFQTVCIITPETIGVETRRAVLKAFDVVVGVDVIREDTKKGLELLGRPDLNLVLTKLHVFRLIQFDKIIFLDADVLPIRPLSHLFALPHEFSAVPDVGWPDIFNSGFMVLTPGVDKFTEILDLVRERGSWDGGDQGILNEWMQDRWNRLSFTYNTTPTAAYTYAPAYERFGSEIRAIHFIGTNKPWKDLPWRAPGSGASKFSQQAQSSQGGPSSVADAVSQGGTLSAPQAIASFLVQPAHNYAALVDKWYNVYDAHYRPTVPTDAQKKEMQERTFFQIPKYRAAWDNLPKKQRVRTTSGISKGVNGQPGGTDSGGGGKDGGGGEGGESVRQGGATMNLDELKVLGAGGWGALATMGFQPSAAPVVTAAISGPDAADGAEMSSGSLPDMGLGYVGPASERGEAEYIPMPLDGHSELKHLESIEEASPVAKFYAYPFELRPSEPLPAHLQALRQEKFVEPSGWHPPATATSEPPPHLFRPKTERPTSPTVGASEYRENEPKSTWSPPRSTDKEAHEYGQWQSSGPSGSGHGNQTPTDRWSSQQAEGTETPRPKYATPSQTHPAQQAPDSHAHSPSSRLHHQQTPHHHHPQQQHYHRHFHHPTHPPLSGDGSSPHHHEERPDAHHGPPPGAEQEYWQRTERSSLESFHRAPVQPPPPVRPLSPPMLTWDPAKEPPPATLPSGARDFQAAPPLRNVWDMPRHHHHSHPHSQQPPRHGHAAPQQYSPRTSHPGSQPPHHPSPHHQPSGHSPSHHAPHLAHFDPRHHTHHRHSSHHEVHNPRVFQPPDISTSEHSPARFYEERQEERSPQDFFIPPPPSAIPSQLIREGHYAALTSVNPEPDEKKITPMFPWETKPRPPPGRVFPDRPSVFGKTSPPGTLAQRRLDRGRERTSPPTQTPSSSIPFPKAARTPTPPRAPSPIPKHVTRAFTHDWRAEQTAPVLAFPTAEKPGFANAWDSVPSIQRYASRLVQPTPGFGVPQPPKVEPPRSTETPWAEKIEDSDAASHEADDEDDESDLDQLGSGYHSPRGDGRRGARKGSGVRSPPQRSGRRGPPVVKVDKGVETDAVDRKATGTPQYRSVGVQTVPKSTQSVGVQVNRPPYARTYKSSSSSTSPLPAQVPLPEVGISTEEPPQRRMPLPRVRTEQSVAFAPTPPSVPSLQGSRQGSRKTSPIRTGTISPRMADQPAFVPMVFKEPLKGTAVSASPTITTPACSIQYGNQSRQHIYRLAYHPAVIRHH</sequence>
<keyword evidence="2" id="KW-0808">Transferase</keyword>
<dbReference type="Pfam" id="PF01501">
    <property type="entry name" value="Glyco_transf_8"/>
    <property type="match status" value="1"/>
</dbReference>
<feature type="region of interest" description="Disordered" evidence="1">
    <location>
        <begin position="1006"/>
        <end position="1215"/>
    </location>
</feature>
<dbReference type="Proteomes" id="UP000054248">
    <property type="component" value="Unassembled WGS sequence"/>
</dbReference>
<feature type="compositionally biased region" description="Acidic residues" evidence="1">
    <location>
        <begin position="1044"/>
        <end position="1053"/>
    </location>
</feature>
<dbReference type="STRING" id="1051891.A0A0C3QUZ2"/>
<feature type="region of interest" description="Disordered" evidence="1">
    <location>
        <begin position="237"/>
        <end position="262"/>
    </location>
</feature>
<feature type="compositionally biased region" description="Pro residues" evidence="1">
    <location>
        <begin position="691"/>
        <end position="702"/>
    </location>
</feature>
<feature type="region of interest" description="Disordered" evidence="1">
    <location>
        <begin position="872"/>
        <end position="967"/>
    </location>
</feature>
<organism evidence="2 3">
    <name type="scientific">Tulasnella calospora MUT 4182</name>
    <dbReference type="NCBI Taxonomy" id="1051891"/>
    <lineage>
        <taxon>Eukaryota</taxon>
        <taxon>Fungi</taxon>
        <taxon>Dikarya</taxon>
        <taxon>Basidiomycota</taxon>
        <taxon>Agaricomycotina</taxon>
        <taxon>Agaricomycetes</taxon>
        <taxon>Cantharellales</taxon>
        <taxon>Tulasnellaceae</taxon>
        <taxon>Tulasnella</taxon>
    </lineage>
</organism>
<dbReference type="InterPro" id="IPR029044">
    <property type="entry name" value="Nucleotide-diphossugar_trans"/>
</dbReference>
<dbReference type="AlphaFoldDB" id="A0A0C3QUZ2"/>
<feature type="compositionally biased region" description="Low complexity" evidence="1">
    <location>
        <begin position="1074"/>
        <end position="1092"/>
    </location>
</feature>
<evidence type="ECO:0000313" key="3">
    <source>
        <dbReference type="Proteomes" id="UP000054248"/>
    </source>
</evidence>
<gene>
    <name evidence="2" type="ORF">M407DRAFT_17861</name>
</gene>
<feature type="compositionally biased region" description="Basic and acidic residues" evidence="1">
    <location>
        <begin position="652"/>
        <end position="664"/>
    </location>
</feature>